<accession>A0AAN6LUR6</accession>
<dbReference type="Proteomes" id="UP001280581">
    <property type="component" value="Unassembled WGS sequence"/>
</dbReference>
<name>A0AAN6LUR6_9PLEO</name>
<reference evidence="8 9" key="1">
    <citation type="submission" date="2021-02" db="EMBL/GenBank/DDBJ databases">
        <title>Genome assembly of Pseudopithomyces chartarum.</title>
        <authorList>
            <person name="Jauregui R."/>
            <person name="Singh J."/>
            <person name="Voisey C."/>
        </authorList>
    </citation>
    <scope>NUCLEOTIDE SEQUENCE [LARGE SCALE GENOMIC DNA]</scope>
    <source>
        <strain evidence="8 9">AGR01</strain>
    </source>
</reference>
<dbReference type="InterPro" id="IPR050493">
    <property type="entry name" value="FAD-dep_Monooxygenase_BioMet"/>
</dbReference>
<protein>
    <recommendedName>
        <fullName evidence="7">FAD-binding domain-containing protein</fullName>
    </recommendedName>
</protein>
<comment type="similarity">
    <text evidence="1">Belongs to the paxM FAD-dependent monooxygenase family.</text>
</comment>
<keyword evidence="6" id="KW-0812">Transmembrane</keyword>
<evidence type="ECO:0000256" key="4">
    <source>
        <dbReference type="ARBA" id="ARBA00023002"/>
    </source>
</evidence>
<keyword evidence="5" id="KW-0503">Monooxygenase</keyword>
<dbReference type="PANTHER" id="PTHR13789:SF316">
    <property type="entry name" value="FAD-BINDING DOMAIN-CONTAINING PROTEIN"/>
    <property type="match status" value="1"/>
</dbReference>
<sequence length="427" mass="47647">MSSLPTARSVAIIGAGLGGLTLGLILKQQGYNVVFYELRDPQYDLGGAIMLQPNALRVLDALGVYSRVKSRGLGAQRITFLDDPDLKYTGEYWFGREDIYGYDAIRLSRNVLIAELRNLVKEAGAEIHYERKFTNVVSEDESGVVFQFADGTQEKADFLIGADGVHSKVRAYMYPDVHPNYSGVFGITYAFPTANLSLLTKDFPLPASLQHKLGSFIIAPQNDGGHEMFAGRQFNFPHQDRAAWDAMANDKELLMEMIQRETEKWSPLVQSVQAQVRTPEAHSLSVWQFDSVPKMDRWFSSTGRVIMLGDAAHGIPPSIGQGANQAFEDGYSLGLLLANADGRINLTDALRSWNDYRQARMDKVLNLTLRVLSMRMSTQQKAEIPEELRWNDDGSEGTKNTLSWLYINDIKSDVKQLLEPLGSLTSP</sequence>
<dbReference type="GO" id="GO:0004497">
    <property type="term" value="F:monooxygenase activity"/>
    <property type="evidence" value="ECO:0007669"/>
    <property type="project" value="UniProtKB-KW"/>
</dbReference>
<dbReference type="InterPro" id="IPR002938">
    <property type="entry name" value="FAD-bd"/>
</dbReference>
<feature type="domain" description="FAD-binding" evidence="7">
    <location>
        <begin position="9"/>
        <end position="341"/>
    </location>
</feature>
<organism evidence="8 9">
    <name type="scientific">Pseudopithomyces chartarum</name>
    <dbReference type="NCBI Taxonomy" id="1892770"/>
    <lineage>
        <taxon>Eukaryota</taxon>
        <taxon>Fungi</taxon>
        <taxon>Dikarya</taxon>
        <taxon>Ascomycota</taxon>
        <taxon>Pezizomycotina</taxon>
        <taxon>Dothideomycetes</taxon>
        <taxon>Pleosporomycetidae</taxon>
        <taxon>Pleosporales</taxon>
        <taxon>Massarineae</taxon>
        <taxon>Didymosphaeriaceae</taxon>
        <taxon>Pseudopithomyces</taxon>
    </lineage>
</organism>
<gene>
    <name evidence="8" type="ORF">GRF29_103g1144326</name>
</gene>
<evidence type="ECO:0000256" key="2">
    <source>
        <dbReference type="ARBA" id="ARBA00022630"/>
    </source>
</evidence>
<dbReference type="Gene3D" id="3.50.50.60">
    <property type="entry name" value="FAD/NAD(P)-binding domain"/>
    <property type="match status" value="1"/>
</dbReference>
<proteinExistence type="inferred from homology"/>
<keyword evidence="3" id="KW-0274">FAD</keyword>
<evidence type="ECO:0000256" key="3">
    <source>
        <dbReference type="ARBA" id="ARBA00022827"/>
    </source>
</evidence>
<keyword evidence="4" id="KW-0560">Oxidoreductase</keyword>
<feature type="transmembrane region" description="Helical" evidence="6">
    <location>
        <begin position="6"/>
        <end position="26"/>
    </location>
</feature>
<keyword evidence="6" id="KW-1133">Transmembrane helix</keyword>
<keyword evidence="2" id="KW-0285">Flavoprotein</keyword>
<dbReference type="AlphaFoldDB" id="A0AAN6LUR6"/>
<evidence type="ECO:0000256" key="1">
    <source>
        <dbReference type="ARBA" id="ARBA00007992"/>
    </source>
</evidence>
<evidence type="ECO:0000256" key="5">
    <source>
        <dbReference type="ARBA" id="ARBA00023033"/>
    </source>
</evidence>
<comment type="caution">
    <text evidence="8">The sequence shown here is derived from an EMBL/GenBank/DDBJ whole genome shotgun (WGS) entry which is preliminary data.</text>
</comment>
<dbReference type="GO" id="GO:0071949">
    <property type="term" value="F:FAD binding"/>
    <property type="evidence" value="ECO:0007669"/>
    <property type="project" value="InterPro"/>
</dbReference>
<keyword evidence="6" id="KW-0472">Membrane</keyword>
<evidence type="ECO:0000313" key="9">
    <source>
        <dbReference type="Proteomes" id="UP001280581"/>
    </source>
</evidence>
<evidence type="ECO:0000313" key="8">
    <source>
        <dbReference type="EMBL" id="KAK3207491.1"/>
    </source>
</evidence>
<evidence type="ECO:0000256" key="6">
    <source>
        <dbReference type="SAM" id="Phobius"/>
    </source>
</evidence>
<dbReference type="PANTHER" id="PTHR13789">
    <property type="entry name" value="MONOOXYGENASE"/>
    <property type="match status" value="1"/>
</dbReference>
<keyword evidence="9" id="KW-1185">Reference proteome</keyword>
<evidence type="ECO:0000259" key="7">
    <source>
        <dbReference type="Pfam" id="PF01494"/>
    </source>
</evidence>
<dbReference type="EMBL" id="WVTA01000009">
    <property type="protein sequence ID" value="KAK3207491.1"/>
    <property type="molecule type" value="Genomic_DNA"/>
</dbReference>
<dbReference type="InterPro" id="IPR036188">
    <property type="entry name" value="FAD/NAD-bd_sf"/>
</dbReference>
<dbReference type="SUPFAM" id="SSF51905">
    <property type="entry name" value="FAD/NAD(P)-binding domain"/>
    <property type="match status" value="1"/>
</dbReference>
<dbReference type="PRINTS" id="PR00420">
    <property type="entry name" value="RNGMNOXGNASE"/>
</dbReference>
<dbReference type="Pfam" id="PF01494">
    <property type="entry name" value="FAD_binding_3"/>
    <property type="match status" value="1"/>
</dbReference>